<protein>
    <submittedName>
        <fullName evidence="1">Uncharacterized protein</fullName>
    </submittedName>
</protein>
<dbReference type="Proteomes" id="UP000499080">
    <property type="component" value="Unassembled WGS sequence"/>
</dbReference>
<sequence>MLEDMTLRNRELRLCSMKQKIK</sequence>
<dbReference type="EMBL" id="BGPR01267278">
    <property type="protein sequence ID" value="GBM88695.1"/>
    <property type="molecule type" value="Genomic_DNA"/>
</dbReference>
<dbReference type="AlphaFoldDB" id="A0A4Y2JFN6"/>
<accession>A0A4Y2JFN6</accession>
<comment type="caution">
    <text evidence="1">The sequence shown here is derived from an EMBL/GenBank/DDBJ whole genome shotgun (WGS) entry which is preliminary data.</text>
</comment>
<name>A0A4Y2JFN6_ARAVE</name>
<feature type="non-terminal residue" evidence="1">
    <location>
        <position position="22"/>
    </location>
</feature>
<organism evidence="1 2">
    <name type="scientific">Araneus ventricosus</name>
    <name type="common">Orbweaver spider</name>
    <name type="synonym">Epeira ventricosa</name>
    <dbReference type="NCBI Taxonomy" id="182803"/>
    <lineage>
        <taxon>Eukaryota</taxon>
        <taxon>Metazoa</taxon>
        <taxon>Ecdysozoa</taxon>
        <taxon>Arthropoda</taxon>
        <taxon>Chelicerata</taxon>
        <taxon>Arachnida</taxon>
        <taxon>Araneae</taxon>
        <taxon>Araneomorphae</taxon>
        <taxon>Entelegynae</taxon>
        <taxon>Araneoidea</taxon>
        <taxon>Araneidae</taxon>
        <taxon>Araneus</taxon>
    </lineage>
</organism>
<gene>
    <name evidence="1" type="ORF">AVEN_135810_1</name>
</gene>
<proteinExistence type="predicted"/>
<evidence type="ECO:0000313" key="1">
    <source>
        <dbReference type="EMBL" id="GBM88695.1"/>
    </source>
</evidence>
<reference evidence="1 2" key="1">
    <citation type="journal article" date="2019" name="Sci. Rep.">
        <title>Orb-weaving spider Araneus ventricosus genome elucidates the spidroin gene catalogue.</title>
        <authorList>
            <person name="Kono N."/>
            <person name="Nakamura H."/>
            <person name="Ohtoshi R."/>
            <person name="Moran D.A.P."/>
            <person name="Shinohara A."/>
            <person name="Yoshida Y."/>
            <person name="Fujiwara M."/>
            <person name="Mori M."/>
            <person name="Tomita M."/>
            <person name="Arakawa K."/>
        </authorList>
    </citation>
    <scope>NUCLEOTIDE SEQUENCE [LARGE SCALE GENOMIC DNA]</scope>
</reference>
<keyword evidence="2" id="KW-1185">Reference proteome</keyword>
<evidence type="ECO:0000313" key="2">
    <source>
        <dbReference type="Proteomes" id="UP000499080"/>
    </source>
</evidence>